<dbReference type="InterPro" id="IPR003871">
    <property type="entry name" value="RFA1B/D_OB_1st"/>
</dbReference>
<protein>
    <recommendedName>
        <fullName evidence="1">Replication protein A 70 kDa DNA-binding subunit B/D first OB fold domain-containing protein</fullName>
    </recommendedName>
</protein>
<sequence>MGTHRLVSELSLDKPLHPVRVKVICKGPTVVGSGFQKTVLIIGDEKGNTIQATLVRDLEASADMPLEEGHSYEIKDFELSHVIPERVRLTRNRYNINITKSSVILKIDPIKHFSFYCFPNWDDLYRGLHHPKFPIDIYGQVIGVGFLEEYIMEPVNGNNGIIDHKIRFFVLHIPNVVIKCVAYGALAHVFNDLWNSIDADIILCVLQCWQINWGQGRLKRVTNIDGISKIVFDPIGVPEIDALRLRIANENF</sequence>
<evidence type="ECO:0000313" key="2">
    <source>
        <dbReference type="EMBL" id="KAH0852781.1"/>
    </source>
</evidence>
<comment type="caution">
    <text evidence="2">The sequence shown here is derived from an EMBL/GenBank/DDBJ whole genome shotgun (WGS) entry which is preliminary data.</text>
</comment>
<gene>
    <name evidence="2" type="ORF">HID58_093687</name>
</gene>
<evidence type="ECO:0000259" key="1">
    <source>
        <dbReference type="Pfam" id="PF02721"/>
    </source>
</evidence>
<dbReference type="Pfam" id="PF02721">
    <property type="entry name" value="DUF223"/>
    <property type="match status" value="1"/>
</dbReference>
<proteinExistence type="predicted"/>
<accession>A0ABQ7XA88</accession>
<reference evidence="2 3" key="1">
    <citation type="submission" date="2021-05" db="EMBL/GenBank/DDBJ databases">
        <title>Genome Assembly of Synthetic Allotetraploid Brassica napus Reveals Homoeologous Exchanges between Subgenomes.</title>
        <authorList>
            <person name="Davis J.T."/>
        </authorList>
    </citation>
    <scope>NUCLEOTIDE SEQUENCE [LARGE SCALE GENOMIC DNA]</scope>
    <source>
        <strain evidence="3">cv. Da-Ae</strain>
        <tissue evidence="2">Seedling</tissue>
    </source>
</reference>
<dbReference type="SUPFAM" id="SSF50249">
    <property type="entry name" value="Nucleic acid-binding proteins"/>
    <property type="match status" value="1"/>
</dbReference>
<dbReference type="EMBL" id="JAGKQM010000967">
    <property type="protein sequence ID" value="KAH0852781.1"/>
    <property type="molecule type" value="Genomic_DNA"/>
</dbReference>
<dbReference type="InterPro" id="IPR012340">
    <property type="entry name" value="NA-bd_OB-fold"/>
</dbReference>
<feature type="domain" description="Replication protein A 70 kDa DNA-binding subunit B/D first OB fold" evidence="1">
    <location>
        <begin position="9"/>
        <end position="104"/>
    </location>
</feature>
<organism evidence="2 3">
    <name type="scientific">Brassica napus</name>
    <name type="common">Rape</name>
    <dbReference type="NCBI Taxonomy" id="3708"/>
    <lineage>
        <taxon>Eukaryota</taxon>
        <taxon>Viridiplantae</taxon>
        <taxon>Streptophyta</taxon>
        <taxon>Embryophyta</taxon>
        <taxon>Tracheophyta</taxon>
        <taxon>Spermatophyta</taxon>
        <taxon>Magnoliopsida</taxon>
        <taxon>eudicotyledons</taxon>
        <taxon>Gunneridae</taxon>
        <taxon>Pentapetalae</taxon>
        <taxon>rosids</taxon>
        <taxon>malvids</taxon>
        <taxon>Brassicales</taxon>
        <taxon>Brassicaceae</taxon>
        <taxon>Brassiceae</taxon>
        <taxon>Brassica</taxon>
    </lineage>
</organism>
<name>A0ABQ7XA88_BRANA</name>
<evidence type="ECO:0000313" key="3">
    <source>
        <dbReference type="Proteomes" id="UP000824890"/>
    </source>
</evidence>
<dbReference type="CDD" id="cd04481">
    <property type="entry name" value="RPA1_DBD_B_like"/>
    <property type="match status" value="1"/>
</dbReference>
<dbReference type="Gene3D" id="2.40.50.140">
    <property type="entry name" value="Nucleic acid-binding proteins"/>
    <property type="match status" value="2"/>
</dbReference>
<keyword evidence="3" id="KW-1185">Reference proteome</keyword>
<dbReference type="Proteomes" id="UP000824890">
    <property type="component" value="Unassembled WGS sequence"/>
</dbReference>